<evidence type="ECO:0000259" key="2">
    <source>
        <dbReference type="Pfam" id="PF00668"/>
    </source>
</evidence>
<evidence type="ECO:0000259" key="1">
    <source>
        <dbReference type="Pfam" id="PF00501"/>
    </source>
</evidence>
<dbReference type="GO" id="GO:0009239">
    <property type="term" value="P:enterobactin biosynthetic process"/>
    <property type="evidence" value="ECO:0007669"/>
    <property type="project" value="TreeGrafter"/>
</dbReference>
<dbReference type="GO" id="GO:0005829">
    <property type="term" value="C:cytosol"/>
    <property type="evidence" value="ECO:0007669"/>
    <property type="project" value="TreeGrafter"/>
</dbReference>
<dbReference type="Gene3D" id="3.30.559.30">
    <property type="entry name" value="Nonribosomal peptide synthetase, condensation domain"/>
    <property type="match status" value="1"/>
</dbReference>
<dbReference type="InterPro" id="IPR023213">
    <property type="entry name" value="CAT-like_dom_sf"/>
</dbReference>
<gene>
    <name evidence="3" type="ORF">SAMN05216466_1461</name>
</gene>
<dbReference type="GO" id="GO:0043041">
    <property type="term" value="P:amino acid activation for nonribosomal peptide biosynthetic process"/>
    <property type="evidence" value="ECO:0007669"/>
    <property type="project" value="TreeGrafter"/>
</dbReference>
<dbReference type="InterPro" id="IPR042099">
    <property type="entry name" value="ANL_N_sf"/>
</dbReference>
<dbReference type="GO" id="GO:0047527">
    <property type="term" value="F:2,3-dihydroxybenzoate-serine ligase activity"/>
    <property type="evidence" value="ECO:0007669"/>
    <property type="project" value="TreeGrafter"/>
</dbReference>
<proteinExistence type="predicted"/>
<feature type="non-terminal residue" evidence="3">
    <location>
        <position position="606"/>
    </location>
</feature>
<accession>A0A1G8PE17</accession>
<dbReference type="Gene3D" id="3.40.50.12780">
    <property type="entry name" value="N-terminal domain of ligase-like"/>
    <property type="match status" value="1"/>
</dbReference>
<dbReference type="GO" id="GO:0009366">
    <property type="term" value="C:enterobactin synthetase complex"/>
    <property type="evidence" value="ECO:0007669"/>
    <property type="project" value="TreeGrafter"/>
</dbReference>
<evidence type="ECO:0000313" key="4">
    <source>
        <dbReference type="Proteomes" id="UP000199706"/>
    </source>
</evidence>
<organism evidence="3 4">
    <name type="scientific">Paraburkholderia phenazinium</name>
    <dbReference type="NCBI Taxonomy" id="60549"/>
    <lineage>
        <taxon>Bacteria</taxon>
        <taxon>Pseudomonadati</taxon>
        <taxon>Pseudomonadota</taxon>
        <taxon>Betaproteobacteria</taxon>
        <taxon>Burkholderiales</taxon>
        <taxon>Burkholderiaceae</taxon>
        <taxon>Paraburkholderia</taxon>
    </lineage>
</organism>
<dbReference type="PANTHER" id="PTHR45527:SF1">
    <property type="entry name" value="FATTY ACID SYNTHASE"/>
    <property type="match status" value="1"/>
</dbReference>
<feature type="domain" description="AMP-dependent synthetase/ligase" evidence="1">
    <location>
        <begin position="539"/>
        <end position="606"/>
    </location>
</feature>
<dbReference type="Proteomes" id="UP000199706">
    <property type="component" value="Unassembled WGS sequence"/>
</dbReference>
<dbReference type="RefSeq" id="WP_244896723.1">
    <property type="nucleotide sequence ID" value="NZ_FNCJ01000046.1"/>
</dbReference>
<evidence type="ECO:0000313" key="3">
    <source>
        <dbReference type="EMBL" id="SDI90558.1"/>
    </source>
</evidence>
<dbReference type="InterPro" id="IPR001242">
    <property type="entry name" value="Condensation_dom"/>
</dbReference>
<sequence length="606" mass="65782">MQTENMLTTTRNELATAPAAAVADAGAASQALTIARKYAALSPERRRRFREKAVEQGVDPARLPIVPLLRDTDEAGGSASTARYYPLAPAQERLWFLWKLDPLSPAYNLSRAVRLTGRLDVRALRRAFDALVARHGALRTRFVETRGVAAQCIADDAGYLWREHALDDPAQLRDTLRAAAREPFDLVQGPLLRVDLIAVGADRHALSIVVHHIVSDGWSQSLLVRELTALYRAALADEGAALSSALPPVEIHFGDVAAWQNEWRDGALADDLAYWTERLGVERPALELPLDRPRAAVRGIEGGRSRCDVDPQLADRLRELARAQRTTLFTVLLGAYAALLYRYGGQSGVRIGVPSAGRQRSETEGLIGFFVNTLVIDVDVDGAMPCGTLLAGLHARVLEAHAHQAVPFSRILDALRIERDLGRSPLFQVMFNLEQATSEASVAMPGLVVEPEAGGTDTARFDLVLNVVDDGCGLRLMFNYAADVFDARTVERIASQYEAILAQMAEGVERRVGALLLPAEHREASLQRYPFESLGAALAAQARRTPDALALRCEDASLTYAQLEAWSAALAARLVARGVGAERRVGLCVTRGPALVAALLGIIRSG</sequence>
<dbReference type="SUPFAM" id="SSF52777">
    <property type="entry name" value="CoA-dependent acyltransferases"/>
    <property type="match status" value="2"/>
</dbReference>
<name>A0A1G8PE17_9BURK</name>
<dbReference type="PANTHER" id="PTHR45527">
    <property type="entry name" value="NONRIBOSOMAL PEPTIDE SYNTHETASE"/>
    <property type="match status" value="1"/>
</dbReference>
<dbReference type="AlphaFoldDB" id="A0A1G8PE17"/>
<dbReference type="CDD" id="cd19531">
    <property type="entry name" value="LCL_NRPS-like"/>
    <property type="match status" value="1"/>
</dbReference>
<dbReference type="Pfam" id="PF00668">
    <property type="entry name" value="Condensation"/>
    <property type="match status" value="1"/>
</dbReference>
<dbReference type="InterPro" id="IPR000873">
    <property type="entry name" value="AMP-dep_synth/lig_dom"/>
</dbReference>
<dbReference type="EMBL" id="FNCJ01000046">
    <property type="protein sequence ID" value="SDI90558.1"/>
    <property type="molecule type" value="Genomic_DNA"/>
</dbReference>
<protein>
    <submittedName>
        <fullName evidence="3">AMP-binding enzyme</fullName>
    </submittedName>
</protein>
<dbReference type="SUPFAM" id="SSF56801">
    <property type="entry name" value="Acetyl-CoA synthetase-like"/>
    <property type="match status" value="1"/>
</dbReference>
<dbReference type="Pfam" id="PF00501">
    <property type="entry name" value="AMP-binding"/>
    <property type="match status" value="1"/>
</dbReference>
<reference evidence="3 4" key="1">
    <citation type="submission" date="2016-10" db="EMBL/GenBank/DDBJ databases">
        <authorList>
            <person name="de Groot N.N."/>
        </authorList>
    </citation>
    <scope>NUCLEOTIDE SEQUENCE [LARGE SCALE GENOMIC DNA]</scope>
    <source>
        <strain evidence="3 4">LMG 2247</strain>
    </source>
</reference>
<feature type="domain" description="Condensation" evidence="2">
    <location>
        <begin position="83"/>
        <end position="525"/>
    </location>
</feature>
<dbReference type="Gene3D" id="3.30.559.10">
    <property type="entry name" value="Chloramphenicol acetyltransferase-like domain"/>
    <property type="match status" value="1"/>
</dbReference>
<dbReference type="GO" id="GO:0031177">
    <property type="term" value="F:phosphopantetheine binding"/>
    <property type="evidence" value="ECO:0007669"/>
    <property type="project" value="TreeGrafter"/>
</dbReference>